<dbReference type="InterPro" id="IPR014729">
    <property type="entry name" value="Rossmann-like_a/b/a_fold"/>
</dbReference>
<reference evidence="4" key="1">
    <citation type="journal article" date="2019" name="Int. J. Syst. Evol. Microbiol.">
        <title>The Global Catalogue of Microorganisms (GCM) 10K type strain sequencing project: providing services to taxonomists for standard genome sequencing and annotation.</title>
        <authorList>
            <consortium name="The Broad Institute Genomics Platform"/>
            <consortium name="The Broad Institute Genome Sequencing Center for Infectious Disease"/>
            <person name="Wu L."/>
            <person name="Ma J."/>
        </authorList>
    </citation>
    <scope>NUCLEOTIDE SEQUENCE [LARGE SCALE GENOMIC DNA]</scope>
    <source>
        <strain evidence="4">XZYJ18</strain>
    </source>
</reference>
<dbReference type="PANTHER" id="PTHR31964">
    <property type="entry name" value="ADENINE NUCLEOTIDE ALPHA HYDROLASES-LIKE SUPERFAMILY PROTEIN"/>
    <property type="match status" value="1"/>
</dbReference>
<name>A0ABV9ZFH1_9PSEU</name>
<feature type="domain" description="UspA" evidence="2">
    <location>
        <begin position="322"/>
        <end position="459"/>
    </location>
</feature>
<dbReference type="InterPro" id="IPR006015">
    <property type="entry name" value="Universal_stress_UspA"/>
</dbReference>
<accession>A0ABV9ZFH1</accession>
<evidence type="ECO:0000256" key="1">
    <source>
        <dbReference type="ARBA" id="ARBA00008791"/>
    </source>
</evidence>
<evidence type="ECO:0000313" key="3">
    <source>
        <dbReference type="EMBL" id="MFC5139867.1"/>
    </source>
</evidence>
<dbReference type="PANTHER" id="PTHR31964:SF113">
    <property type="entry name" value="USPA DOMAIN-CONTAINING PROTEIN"/>
    <property type="match status" value="1"/>
</dbReference>
<protein>
    <submittedName>
        <fullName evidence="3">Universal stress protein</fullName>
    </submittedName>
</protein>
<dbReference type="Proteomes" id="UP001596175">
    <property type="component" value="Unassembled WGS sequence"/>
</dbReference>
<sequence>MTGRSGVVVGLDGSPAAAAALAAALEEGARRGEPVTAVMAFPAAGSWADGEDVPDLPEPDRLTEVVEDQARRFAEEATMPLSAALREVPCEVRVHPGSPAPVLAEAARNASLLVVGHRGRGPLGSAVLGSTGLRVLALATCPVLVVRPREEAADGPVVVGVDRSDGSAAALRHALDDAVLRGVRVVVVTGVAPPPTTVGFRPLPGPTLETVREGLRPRVERFVRRVVDEHAAGHPVPPVDVVVRAEDPTMAVVDVAEQVRAPVLVVGRTGHGALARWLIGSVAHGAVLEAPCAVVVVPPEPAAETPAAREEPACDDHRRQPTVVVGVDGSPGADAALRHAVGEARRRGGRVHAVAACDSPALGAIDVESLPVNPEQVRESTERRARQHTAEVLREVGGDVPVEVHARLGRPTPVLVGAAHAADLLVVGHRGRGPVRSALLGSVGLGCVLHAPCPVTVVRAEPVDGDGSPPPGAIAVSS</sequence>
<evidence type="ECO:0000259" key="2">
    <source>
        <dbReference type="Pfam" id="PF00582"/>
    </source>
</evidence>
<dbReference type="Gene3D" id="3.40.50.620">
    <property type="entry name" value="HUPs"/>
    <property type="match status" value="3"/>
</dbReference>
<organism evidence="3 4">
    <name type="scientific">Actinomycetospora rhizophila</name>
    <dbReference type="NCBI Taxonomy" id="1416876"/>
    <lineage>
        <taxon>Bacteria</taxon>
        <taxon>Bacillati</taxon>
        <taxon>Actinomycetota</taxon>
        <taxon>Actinomycetes</taxon>
        <taxon>Pseudonocardiales</taxon>
        <taxon>Pseudonocardiaceae</taxon>
        <taxon>Actinomycetospora</taxon>
    </lineage>
</organism>
<gene>
    <name evidence="3" type="ORF">ACFPK1_16625</name>
</gene>
<comment type="caution">
    <text evidence="3">The sequence shown here is derived from an EMBL/GenBank/DDBJ whole genome shotgun (WGS) entry which is preliminary data.</text>
</comment>
<feature type="domain" description="UspA" evidence="2">
    <location>
        <begin position="7"/>
        <end position="147"/>
    </location>
</feature>
<dbReference type="EMBL" id="JBHSKG010000008">
    <property type="protein sequence ID" value="MFC5139867.1"/>
    <property type="molecule type" value="Genomic_DNA"/>
</dbReference>
<dbReference type="PRINTS" id="PR01438">
    <property type="entry name" value="UNVRSLSTRESS"/>
</dbReference>
<proteinExistence type="inferred from homology"/>
<keyword evidence="4" id="KW-1185">Reference proteome</keyword>
<dbReference type="CDD" id="cd00293">
    <property type="entry name" value="USP-like"/>
    <property type="match status" value="1"/>
</dbReference>
<feature type="domain" description="UspA" evidence="2">
    <location>
        <begin position="156"/>
        <end position="298"/>
    </location>
</feature>
<evidence type="ECO:0000313" key="4">
    <source>
        <dbReference type="Proteomes" id="UP001596175"/>
    </source>
</evidence>
<dbReference type="Pfam" id="PF00582">
    <property type="entry name" value="Usp"/>
    <property type="match status" value="3"/>
</dbReference>
<dbReference type="CDD" id="cd23659">
    <property type="entry name" value="USP_At3g01520-like"/>
    <property type="match status" value="1"/>
</dbReference>
<dbReference type="InterPro" id="IPR006016">
    <property type="entry name" value="UspA"/>
</dbReference>
<dbReference type="RefSeq" id="WP_378022049.1">
    <property type="nucleotide sequence ID" value="NZ_JBHSKG010000008.1"/>
</dbReference>
<comment type="similarity">
    <text evidence="1">Belongs to the universal stress protein A family.</text>
</comment>
<dbReference type="SUPFAM" id="SSF52402">
    <property type="entry name" value="Adenine nucleotide alpha hydrolases-like"/>
    <property type="match status" value="3"/>
</dbReference>